<dbReference type="FunFam" id="2.30.29.30:FF:000130">
    <property type="entry name" value="neural Wiskott-Aldrich syndrome protein"/>
    <property type="match status" value="1"/>
</dbReference>
<dbReference type="OMA" id="NARFWTR"/>
<accession>A0A0B2VJB2</accession>
<dbReference type="OrthoDB" id="8963340at2759"/>
<proteinExistence type="predicted"/>
<dbReference type="CDD" id="cd01205">
    <property type="entry name" value="EVH1_WASP-like"/>
    <property type="match status" value="1"/>
</dbReference>
<keyword evidence="5" id="KW-1185">Reference proteome</keyword>
<feature type="compositionally biased region" description="Polar residues" evidence="1">
    <location>
        <begin position="13"/>
        <end position="27"/>
    </location>
</feature>
<dbReference type="AlphaFoldDB" id="A0A0B2VJB2"/>
<dbReference type="InterPro" id="IPR011993">
    <property type="entry name" value="PH-like_dom_sf"/>
</dbReference>
<dbReference type="SMART" id="SM00461">
    <property type="entry name" value="WH1"/>
    <property type="match status" value="1"/>
</dbReference>
<feature type="domain" description="WH1" evidence="2">
    <location>
        <begin position="57"/>
        <end position="169"/>
    </location>
</feature>
<evidence type="ECO:0000313" key="5">
    <source>
        <dbReference type="Proteomes" id="UP000031036"/>
    </source>
</evidence>
<evidence type="ECO:0000313" key="3">
    <source>
        <dbReference type="EMBL" id="KHN83581.1"/>
    </source>
</evidence>
<dbReference type="EMBL" id="UYWY01019759">
    <property type="protein sequence ID" value="VDM39122.1"/>
    <property type="molecule type" value="Genomic_DNA"/>
</dbReference>
<evidence type="ECO:0000256" key="1">
    <source>
        <dbReference type="SAM" id="MobiDB-lite"/>
    </source>
</evidence>
<organism evidence="3 5">
    <name type="scientific">Toxocara canis</name>
    <name type="common">Canine roundworm</name>
    <dbReference type="NCBI Taxonomy" id="6265"/>
    <lineage>
        <taxon>Eukaryota</taxon>
        <taxon>Metazoa</taxon>
        <taxon>Ecdysozoa</taxon>
        <taxon>Nematoda</taxon>
        <taxon>Chromadorea</taxon>
        <taxon>Rhabditida</taxon>
        <taxon>Spirurina</taxon>
        <taxon>Ascaridomorpha</taxon>
        <taxon>Ascaridoidea</taxon>
        <taxon>Toxocaridae</taxon>
        <taxon>Toxocara</taxon>
    </lineage>
</organism>
<feature type="region of interest" description="Disordered" evidence="1">
    <location>
        <begin position="1"/>
        <end position="44"/>
    </location>
</feature>
<evidence type="ECO:0000259" key="2">
    <source>
        <dbReference type="PROSITE" id="PS50229"/>
    </source>
</evidence>
<dbReference type="InterPro" id="IPR033927">
    <property type="entry name" value="WASPfam_EVH1"/>
</dbReference>
<dbReference type="EMBL" id="JPKZ01001178">
    <property type="protein sequence ID" value="KHN83581.1"/>
    <property type="molecule type" value="Genomic_DNA"/>
</dbReference>
<sequence>MHSGGVTAGVYRQPTTLQANGSGATSTPPRRHRKKERPPNSGAQLLNASENQTLFSLLGHDCISLAAGVVQLLKADPQNARFWTRVHVGVISLVKDYEKRAYFLRLYEIFKKQFAWEQMLYKNFRASSAPTCPNLLTFEGDECVFGLNFSSREEAVNFKHHLDKRYEQEQRSGEYSYNMPYFLSAF</sequence>
<dbReference type="STRING" id="6265.A0A0B2VJB2"/>
<dbReference type="PROSITE" id="PS50229">
    <property type="entry name" value="WH1"/>
    <property type="match status" value="1"/>
</dbReference>
<dbReference type="Pfam" id="PF00568">
    <property type="entry name" value="WH1"/>
    <property type="match status" value="1"/>
</dbReference>
<reference evidence="4" key="2">
    <citation type="submission" date="2018-11" db="EMBL/GenBank/DDBJ databases">
        <authorList>
            <consortium name="Pathogen Informatics"/>
        </authorList>
    </citation>
    <scope>NUCLEOTIDE SEQUENCE [LARGE SCALE GENOMIC DNA]</scope>
</reference>
<protein>
    <submittedName>
        <fullName evidence="3">Wiskott-Aldrich syndrome protein</fullName>
    </submittedName>
</protein>
<name>A0A0B2VJB2_TOXCA</name>
<gene>
    <name evidence="3" type="primary">WAS</name>
    <name evidence="3" type="ORF">Tcan_18758</name>
    <name evidence="4" type="ORF">TCNE_LOCUS7801</name>
</gene>
<dbReference type="InterPro" id="IPR000697">
    <property type="entry name" value="WH1/EVH1_dom"/>
</dbReference>
<evidence type="ECO:0000313" key="4">
    <source>
        <dbReference type="EMBL" id="VDM39122.1"/>
    </source>
</evidence>
<dbReference type="Gene3D" id="2.30.29.30">
    <property type="entry name" value="Pleckstrin-homology domain (PH domain)/Phosphotyrosine-binding domain (PTB)"/>
    <property type="match status" value="1"/>
</dbReference>
<dbReference type="Proteomes" id="UP000031036">
    <property type="component" value="Unassembled WGS sequence"/>
</dbReference>
<reference evidence="3 5" key="1">
    <citation type="submission" date="2014-11" db="EMBL/GenBank/DDBJ databases">
        <title>Genetic blueprint of the zoonotic pathogen Toxocara canis.</title>
        <authorList>
            <person name="Zhu X.-Q."/>
            <person name="Korhonen P.K."/>
            <person name="Cai H."/>
            <person name="Young N.D."/>
            <person name="Nejsum P."/>
            <person name="von Samson-Himmelstjerna G."/>
            <person name="Boag P.R."/>
            <person name="Tan P."/>
            <person name="Li Q."/>
            <person name="Min J."/>
            <person name="Yang Y."/>
            <person name="Wang X."/>
            <person name="Fang X."/>
            <person name="Hall R.S."/>
            <person name="Hofmann A."/>
            <person name="Sternberg P.W."/>
            <person name="Jex A.R."/>
            <person name="Gasser R.B."/>
        </authorList>
    </citation>
    <scope>NUCLEOTIDE SEQUENCE [LARGE SCALE GENOMIC DNA]</scope>
    <source>
        <strain evidence="3">PN_DK_2014</strain>
    </source>
</reference>
<dbReference type="SUPFAM" id="SSF50729">
    <property type="entry name" value="PH domain-like"/>
    <property type="match status" value="1"/>
</dbReference>